<organism evidence="1 2">
    <name type="scientific">Kalanchoe fedtschenkoi</name>
    <name type="common">Lavender scallops</name>
    <name type="synonym">South American air plant</name>
    <dbReference type="NCBI Taxonomy" id="63787"/>
    <lineage>
        <taxon>Eukaryota</taxon>
        <taxon>Viridiplantae</taxon>
        <taxon>Streptophyta</taxon>
        <taxon>Embryophyta</taxon>
        <taxon>Tracheophyta</taxon>
        <taxon>Spermatophyta</taxon>
        <taxon>Magnoliopsida</taxon>
        <taxon>eudicotyledons</taxon>
        <taxon>Gunneridae</taxon>
        <taxon>Pentapetalae</taxon>
        <taxon>Saxifragales</taxon>
        <taxon>Crassulaceae</taxon>
        <taxon>Kalanchoe</taxon>
    </lineage>
</organism>
<dbReference type="PANTHER" id="PTHR35121:SF4">
    <property type="entry name" value="SWIM-TYPE DOMAIN-CONTAINING PROTEIN"/>
    <property type="match status" value="1"/>
</dbReference>
<keyword evidence="2" id="KW-1185">Reference proteome</keyword>
<dbReference type="EnsemblPlants" id="Kaladp0011s0161.1.v1.1">
    <property type="protein sequence ID" value="Kaladp0011s0161.1.v1.1.CDS.1"/>
    <property type="gene ID" value="Kaladp0011s0161.v1.1"/>
</dbReference>
<sequence>MAAIAAQFLLRSVSNGCLTMHDTEIERRPYHRNCSCAMHKSTDMSCGGCSRKNTLLLPKNQQWKGGALSFVAPKSSNAHLL</sequence>
<accession>A0A7N0RH65</accession>
<reference evidence="1" key="1">
    <citation type="submission" date="2021-01" db="UniProtKB">
        <authorList>
            <consortium name="EnsemblPlants"/>
        </authorList>
    </citation>
    <scope>IDENTIFICATION</scope>
</reference>
<evidence type="ECO:0000313" key="2">
    <source>
        <dbReference type="Proteomes" id="UP000594263"/>
    </source>
</evidence>
<name>A0A7N0RH65_KALFE</name>
<dbReference type="PANTHER" id="PTHR35121">
    <property type="entry name" value="HOMEODOMAIN PROTEIN 8, PUTATIVE-RELATED"/>
    <property type="match status" value="1"/>
</dbReference>
<dbReference type="Gramene" id="Kaladp0011s0161.1.v1.1">
    <property type="protein sequence ID" value="Kaladp0011s0161.1.v1.1.CDS.1"/>
    <property type="gene ID" value="Kaladp0011s0161.v1.1"/>
</dbReference>
<evidence type="ECO:0000313" key="1">
    <source>
        <dbReference type="EnsemblPlants" id="Kaladp0011s0161.1.v1.1.CDS.1"/>
    </source>
</evidence>
<proteinExistence type="predicted"/>
<protein>
    <submittedName>
        <fullName evidence="1">Uncharacterized protein</fullName>
    </submittedName>
</protein>
<dbReference type="AlphaFoldDB" id="A0A7N0RH65"/>
<dbReference type="Proteomes" id="UP000594263">
    <property type="component" value="Unplaced"/>
</dbReference>